<evidence type="ECO:0000313" key="2">
    <source>
        <dbReference type="Proteomes" id="UP000326396"/>
    </source>
</evidence>
<dbReference type="AlphaFoldDB" id="A0A5N6LPA4"/>
<protein>
    <submittedName>
        <fullName evidence="1">Uncharacterized protein</fullName>
    </submittedName>
</protein>
<keyword evidence="2" id="KW-1185">Reference proteome</keyword>
<reference evidence="1 2" key="1">
    <citation type="submission" date="2019-05" db="EMBL/GenBank/DDBJ databases">
        <title>Mikania micrantha, genome provides insights into the molecular mechanism of rapid growth.</title>
        <authorList>
            <person name="Liu B."/>
        </authorList>
    </citation>
    <scope>NUCLEOTIDE SEQUENCE [LARGE SCALE GENOMIC DNA]</scope>
    <source>
        <strain evidence="1">NLD-2019</strain>
        <tissue evidence="1">Leaf</tissue>
    </source>
</reference>
<comment type="caution">
    <text evidence="1">The sequence shown here is derived from an EMBL/GenBank/DDBJ whole genome shotgun (WGS) entry which is preliminary data.</text>
</comment>
<organism evidence="1 2">
    <name type="scientific">Mikania micrantha</name>
    <name type="common">bitter vine</name>
    <dbReference type="NCBI Taxonomy" id="192012"/>
    <lineage>
        <taxon>Eukaryota</taxon>
        <taxon>Viridiplantae</taxon>
        <taxon>Streptophyta</taxon>
        <taxon>Embryophyta</taxon>
        <taxon>Tracheophyta</taxon>
        <taxon>Spermatophyta</taxon>
        <taxon>Magnoliopsida</taxon>
        <taxon>eudicotyledons</taxon>
        <taxon>Gunneridae</taxon>
        <taxon>Pentapetalae</taxon>
        <taxon>asterids</taxon>
        <taxon>campanulids</taxon>
        <taxon>Asterales</taxon>
        <taxon>Asteraceae</taxon>
        <taxon>Asteroideae</taxon>
        <taxon>Heliantheae alliance</taxon>
        <taxon>Eupatorieae</taxon>
        <taxon>Mikania</taxon>
    </lineage>
</organism>
<proteinExistence type="predicted"/>
<dbReference type="EMBL" id="SZYD01000019">
    <property type="protein sequence ID" value="KAD2393238.1"/>
    <property type="molecule type" value="Genomic_DNA"/>
</dbReference>
<evidence type="ECO:0000313" key="1">
    <source>
        <dbReference type="EMBL" id="KAD2393238.1"/>
    </source>
</evidence>
<gene>
    <name evidence="1" type="ORF">E3N88_40215</name>
</gene>
<dbReference type="Proteomes" id="UP000326396">
    <property type="component" value="Linkage Group LG9"/>
</dbReference>
<sequence length="72" mass="8267">MDETKNKSEDMAVPEPAPIDITVKDENIQESHHSVPVVVKQEVIQETPQSNFDEEWSLNHVDEVIEMCKAYD</sequence>
<accession>A0A5N6LPA4</accession>
<name>A0A5N6LPA4_9ASTR</name>